<dbReference type="InterPro" id="IPR013216">
    <property type="entry name" value="Methyltransf_11"/>
</dbReference>
<reference evidence="2 3" key="1">
    <citation type="submission" date="2024-06" db="EMBL/GenBank/DDBJ databases">
        <title>Sorghum-associated microbial communities from plants grown in Nebraska, USA.</title>
        <authorList>
            <person name="Schachtman D."/>
        </authorList>
    </citation>
    <scope>NUCLEOTIDE SEQUENCE [LARGE SCALE GENOMIC DNA]</scope>
    <source>
        <strain evidence="2 3">2814</strain>
    </source>
</reference>
<dbReference type="InterPro" id="IPR013783">
    <property type="entry name" value="Ig-like_fold"/>
</dbReference>
<accession>A0ABV2R6U6</accession>
<feature type="domain" description="Methyltransferase type 11" evidence="1">
    <location>
        <begin position="330"/>
        <end position="411"/>
    </location>
</feature>
<keyword evidence="3" id="KW-1185">Reference proteome</keyword>
<organism evidence="2 3">
    <name type="scientific">Brevundimonas faecalis</name>
    <dbReference type="NCBI Taxonomy" id="947378"/>
    <lineage>
        <taxon>Bacteria</taxon>
        <taxon>Pseudomonadati</taxon>
        <taxon>Pseudomonadota</taxon>
        <taxon>Alphaproteobacteria</taxon>
        <taxon>Caulobacterales</taxon>
        <taxon>Caulobacteraceae</taxon>
        <taxon>Brevundimonas</taxon>
    </lineage>
</organism>
<comment type="caution">
    <text evidence="2">The sequence shown here is derived from an EMBL/GenBank/DDBJ whole genome shotgun (WGS) entry which is preliminary data.</text>
</comment>
<dbReference type="RefSeq" id="WP_354087252.1">
    <property type="nucleotide sequence ID" value="NZ_JBEPTF010000001.1"/>
</dbReference>
<keyword evidence="2" id="KW-0808">Transferase</keyword>
<dbReference type="GO" id="GO:0008168">
    <property type="term" value="F:methyltransferase activity"/>
    <property type="evidence" value="ECO:0007669"/>
    <property type="project" value="UniProtKB-KW"/>
</dbReference>
<dbReference type="GO" id="GO:0032259">
    <property type="term" value="P:methylation"/>
    <property type="evidence" value="ECO:0007669"/>
    <property type="project" value="UniProtKB-KW"/>
</dbReference>
<evidence type="ECO:0000259" key="1">
    <source>
        <dbReference type="Pfam" id="PF08241"/>
    </source>
</evidence>
<sequence>MDTLRQYVSRLSNKIRARSRTFRPTSPPLICPETGNHLLSNGSVLIEKRHGRKYDIMHGIPLLVPDTKATSSGRKPSSELVAMIAKEYNNALDSEAIRSILSTRFVFRERWIQIESDQFIDRVINSSTTVLSETSADAIDVDMIDVVSGDHRLSCIFDLPEVPTSTQFSMNVTLRNGGDKAIDSSGAYPFLLGYHWSRDIPNGQGFVTLEGHRTPLLCSIMPGHSMTIPVVIATPSVGGSYRLDITPLQENALWFTEASLAFDVQVSENAVFPPPSSWRQTNVNRSYNEDHVEALRLADLWISDRFSGRELNIVEVGGNASPMIAGLDYANRINFDVDPYGLMIGKHANANYVAAGSCYPVDFILADGLNLPIEDGWADVICVFSAFHHFPDPVELLRSLETKLSANGLILLMCEPVGHVHRSSIDDGYLAELRKGVNEQSFALWEYDQIFDKSHLTIYRSQLDAGSLKVALCRKDPVLRD</sequence>
<name>A0ABV2R6U6_9CAUL</name>
<dbReference type="Gene3D" id="3.40.50.150">
    <property type="entry name" value="Vaccinia Virus protein VP39"/>
    <property type="match status" value="1"/>
</dbReference>
<keyword evidence="2" id="KW-0489">Methyltransferase</keyword>
<evidence type="ECO:0000313" key="3">
    <source>
        <dbReference type="Proteomes" id="UP001549313"/>
    </source>
</evidence>
<proteinExistence type="predicted"/>
<dbReference type="CDD" id="cd02440">
    <property type="entry name" value="AdoMet_MTases"/>
    <property type="match status" value="1"/>
</dbReference>
<dbReference type="Gene3D" id="2.60.40.10">
    <property type="entry name" value="Immunoglobulins"/>
    <property type="match status" value="1"/>
</dbReference>
<dbReference type="SUPFAM" id="SSF158997">
    <property type="entry name" value="Trm112p-like"/>
    <property type="match status" value="1"/>
</dbReference>
<dbReference type="EMBL" id="JBEPTF010000001">
    <property type="protein sequence ID" value="MET4682295.1"/>
    <property type="molecule type" value="Genomic_DNA"/>
</dbReference>
<dbReference type="InterPro" id="IPR029063">
    <property type="entry name" value="SAM-dependent_MTases_sf"/>
</dbReference>
<evidence type="ECO:0000313" key="2">
    <source>
        <dbReference type="EMBL" id="MET4682295.1"/>
    </source>
</evidence>
<dbReference type="Pfam" id="PF08241">
    <property type="entry name" value="Methyltransf_11"/>
    <property type="match status" value="1"/>
</dbReference>
<protein>
    <submittedName>
        <fullName evidence="2">SAM-dependent methyltransferase/uncharacterized protein YbaR (Trm112 family)</fullName>
    </submittedName>
</protein>
<dbReference type="SUPFAM" id="SSF53335">
    <property type="entry name" value="S-adenosyl-L-methionine-dependent methyltransferases"/>
    <property type="match status" value="1"/>
</dbReference>
<dbReference type="Proteomes" id="UP001549313">
    <property type="component" value="Unassembled WGS sequence"/>
</dbReference>
<gene>
    <name evidence="2" type="ORF">ABIE19_000204</name>
</gene>